<protein>
    <submittedName>
        <fullName evidence="1">Uncharacterized protein</fullName>
    </submittedName>
</protein>
<evidence type="ECO:0000313" key="1">
    <source>
        <dbReference type="EMBL" id="KAG5576029.1"/>
    </source>
</evidence>
<reference evidence="1 2" key="1">
    <citation type="submission" date="2020-09" db="EMBL/GenBank/DDBJ databases">
        <title>De no assembly of potato wild relative species, Solanum commersonii.</title>
        <authorList>
            <person name="Cho K."/>
        </authorList>
    </citation>
    <scope>NUCLEOTIDE SEQUENCE [LARGE SCALE GENOMIC DNA]</scope>
    <source>
        <strain evidence="1">LZ3.2</strain>
        <tissue evidence="1">Leaf</tissue>
    </source>
</reference>
<sequence>MNSHLRITARRKANPQASQGYVTNAEFRIVIQTLTQVVANQNESPRVHWVKGHRGLRELRERASEII</sequence>
<keyword evidence="2" id="KW-1185">Reference proteome</keyword>
<proteinExistence type="predicted"/>
<dbReference type="EMBL" id="JACXVP010000011">
    <property type="protein sequence ID" value="KAG5576029.1"/>
    <property type="molecule type" value="Genomic_DNA"/>
</dbReference>
<name>A0A9J5WKW6_SOLCO</name>
<comment type="caution">
    <text evidence="1">The sequence shown here is derived from an EMBL/GenBank/DDBJ whole genome shotgun (WGS) entry which is preliminary data.</text>
</comment>
<dbReference type="AlphaFoldDB" id="A0A9J5WKW6"/>
<accession>A0A9J5WKW6</accession>
<evidence type="ECO:0000313" key="2">
    <source>
        <dbReference type="Proteomes" id="UP000824120"/>
    </source>
</evidence>
<dbReference type="Proteomes" id="UP000824120">
    <property type="component" value="Chromosome 11"/>
</dbReference>
<gene>
    <name evidence="1" type="ORF">H5410_056163</name>
</gene>
<organism evidence="1 2">
    <name type="scientific">Solanum commersonii</name>
    <name type="common">Commerson's wild potato</name>
    <name type="synonym">Commerson's nightshade</name>
    <dbReference type="NCBI Taxonomy" id="4109"/>
    <lineage>
        <taxon>Eukaryota</taxon>
        <taxon>Viridiplantae</taxon>
        <taxon>Streptophyta</taxon>
        <taxon>Embryophyta</taxon>
        <taxon>Tracheophyta</taxon>
        <taxon>Spermatophyta</taxon>
        <taxon>Magnoliopsida</taxon>
        <taxon>eudicotyledons</taxon>
        <taxon>Gunneridae</taxon>
        <taxon>Pentapetalae</taxon>
        <taxon>asterids</taxon>
        <taxon>lamiids</taxon>
        <taxon>Solanales</taxon>
        <taxon>Solanaceae</taxon>
        <taxon>Solanoideae</taxon>
        <taxon>Solaneae</taxon>
        <taxon>Solanum</taxon>
    </lineage>
</organism>